<dbReference type="GO" id="GO:0010181">
    <property type="term" value="F:FMN binding"/>
    <property type="evidence" value="ECO:0007669"/>
    <property type="project" value="InterPro"/>
</dbReference>
<dbReference type="OrthoDB" id="9772736at2"/>
<evidence type="ECO:0000313" key="3">
    <source>
        <dbReference type="Proteomes" id="UP000198432"/>
    </source>
</evidence>
<feature type="domain" description="NADH:flavin oxidoreductase/NADH oxidase N-terminal" evidence="1">
    <location>
        <begin position="12"/>
        <end position="351"/>
    </location>
</feature>
<sequence>MEEKTTPTNYPSLFSSFKIGHTTLKNRLGLAPMTRTSANPDGTANEQMLAYYRRYARGGFALILTEGVYPDESYSQGYLDQPGIANQAQIEAWQKIVDAVHQEGAKIFCQLMHAGALSQGNRFENYRIGPSSVQPKGQQLEFYGGKGPYPTPLEMAIEDIRNVTNNFVQAAKNAVAAGFDGIEIHGANGYLLDQFLTEYTNERTDEYGGSTRNRIRFAAEVVKATREALDPAIPVGIRISQSKVNDYTYKWSGGVEDARVVFATLAEAGADFIHTTEYEALKPAFGDTGLTLAALAKRFSQLPIVVNGSLNTPDLVELMLKEGGADIVTIGKGALANKDWPNRVAQGKELNQFKPEDFLAPNAKVKPHEL</sequence>
<dbReference type="AlphaFoldDB" id="A0A239EF32"/>
<dbReference type="PANTHER" id="PTHR22893">
    <property type="entry name" value="NADH OXIDOREDUCTASE-RELATED"/>
    <property type="match status" value="1"/>
</dbReference>
<dbReference type="Gene3D" id="3.20.20.70">
    <property type="entry name" value="Aldolase class I"/>
    <property type="match status" value="1"/>
</dbReference>
<dbReference type="CDD" id="cd02803">
    <property type="entry name" value="OYE_like_FMN_family"/>
    <property type="match status" value="1"/>
</dbReference>
<dbReference type="RefSeq" id="WP_089318767.1">
    <property type="nucleotide sequence ID" value="NZ_FZOQ01000006.1"/>
</dbReference>
<dbReference type="GO" id="GO:0016491">
    <property type="term" value="F:oxidoreductase activity"/>
    <property type="evidence" value="ECO:0007669"/>
    <property type="project" value="InterPro"/>
</dbReference>
<dbReference type="InterPro" id="IPR045247">
    <property type="entry name" value="Oye-like"/>
</dbReference>
<keyword evidence="3" id="KW-1185">Reference proteome</keyword>
<evidence type="ECO:0000259" key="1">
    <source>
        <dbReference type="Pfam" id="PF00724"/>
    </source>
</evidence>
<dbReference type="InterPro" id="IPR013785">
    <property type="entry name" value="Aldolase_TIM"/>
</dbReference>
<name>A0A239EF32_9BACT</name>
<dbReference type="InterPro" id="IPR001155">
    <property type="entry name" value="OxRdtase_FMN_N"/>
</dbReference>
<gene>
    <name evidence="2" type="ORF">SAMN06296052_106116</name>
</gene>
<organism evidence="2 3">
    <name type="scientific">Pontibacter ummariensis</name>
    <dbReference type="NCBI Taxonomy" id="1610492"/>
    <lineage>
        <taxon>Bacteria</taxon>
        <taxon>Pseudomonadati</taxon>
        <taxon>Bacteroidota</taxon>
        <taxon>Cytophagia</taxon>
        <taxon>Cytophagales</taxon>
        <taxon>Hymenobacteraceae</taxon>
        <taxon>Pontibacter</taxon>
    </lineage>
</organism>
<reference evidence="3" key="1">
    <citation type="submission" date="2017-06" db="EMBL/GenBank/DDBJ databases">
        <authorList>
            <person name="Varghese N."/>
            <person name="Submissions S."/>
        </authorList>
    </citation>
    <scope>NUCLEOTIDE SEQUENCE [LARGE SCALE GENOMIC DNA]</scope>
    <source>
        <strain evidence="3">NKM1</strain>
    </source>
</reference>
<dbReference type="EMBL" id="FZOQ01000006">
    <property type="protein sequence ID" value="SNS42623.1"/>
    <property type="molecule type" value="Genomic_DNA"/>
</dbReference>
<dbReference type="Pfam" id="PF00724">
    <property type="entry name" value="Oxidored_FMN"/>
    <property type="match status" value="1"/>
</dbReference>
<dbReference type="SUPFAM" id="SSF51395">
    <property type="entry name" value="FMN-linked oxidoreductases"/>
    <property type="match status" value="1"/>
</dbReference>
<evidence type="ECO:0000313" key="2">
    <source>
        <dbReference type="EMBL" id="SNS42623.1"/>
    </source>
</evidence>
<dbReference type="PANTHER" id="PTHR22893:SF91">
    <property type="entry name" value="NADPH DEHYDROGENASE 2-RELATED"/>
    <property type="match status" value="1"/>
</dbReference>
<dbReference type="Proteomes" id="UP000198432">
    <property type="component" value="Unassembled WGS sequence"/>
</dbReference>
<protein>
    <submittedName>
        <fullName evidence="2">2,4-dienoyl-CoA reductase</fullName>
    </submittedName>
</protein>
<accession>A0A239EF32</accession>
<proteinExistence type="predicted"/>